<keyword evidence="3" id="KW-1185">Reference proteome</keyword>
<evidence type="ECO:0000313" key="3">
    <source>
        <dbReference type="Proteomes" id="UP000249499"/>
    </source>
</evidence>
<sequence length="237" mass="25846">MRVIFAGPTVYGANLQPDGKYRLRPPAGQGDVYRAVEEGASVIGLIDGVYESVPAIWHKEILYGLSRGVHMFGAASMGALRAAECAAFGMVGIGDIYEGYASGLLEDDADVAQSHAPADLGYLPLSEPLVNVRATIARCRQLSLITLEEAACLQQTAEASFFKNRTYRQLVQVAIADIERAATVLAHLRANAVDLKREDARRLIDTVVSTPDQRFVPEFEWTFQATGFWNKLFPPAS</sequence>
<keyword evidence="2" id="KW-0614">Plasmid</keyword>
<dbReference type="EMBL" id="CP117258">
    <property type="protein sequence ID" value="WFR98679.1"/>
    <property type="molecule type" value="Genomic_DNA"/>
</dbReference>
<dbReference type="RefSeq" id="WP_111221413.1">
    <property type="nucleotide sequence ID" value="NZ_CP117258.1"/>
</dbReference>
<evidence type="ECO:0000313" key="2">
    <source>
        <dbReference type="EMBL" id="WFR98679.1"/>
    </source>
</evidence>
<reference evidence="2 3" key="1">
    <citation type="journal article" date="2018" name="Sci. Rep.">
        <title>Rhizobium tumorigenes sp. nov., a novel plant tumorigenic bacterium isolated from cane gall tumors on thornless blackberry.</title>
        <authorList>
            <person name="Kuzmanovi N."/>
            <person name="Smalla K."/>
            <person name="Gronow S."/>
            <person name="PuBawska J."/>
        </authorList>
    </citation>
    <scope>NUCLEOTIDE SEQUENCE [LARGE SCALE GENOMIC DNA]</scope>
    <source>
        <strain evidence="2 3">1078</strain>
    </source>
</reference>
<geneLocation type="plasmid" evidence="2 3">
    <name>unnamed1</name>
</geneLocation>
<evidence type="ECO:0000259" key="1">
    <source>
        <dbReference type="Pfam" id="PF07812"/>
    </source>
</evidence>
<organism evidence="2 3">
    <name type="scientific">Rhizobium tumorigenes</name>
    <dbReference type="NCBI Taxonomy" id="2041385"/>
    <lineage>
        <taxon>Bacteria</taxon>
        <taxon>Pseudomonadati</taxon>
        <taxon>Pseudomonadota</taxon>
        <taxon>Alphaproteobacteria</taxon>
        <taxon>Hyphomicrobiales</taxon>
        <taxon>Rhizobiaceae</taxon>
        <taxon>Rhizobium/Agrobacterium group</taxon>
        <taxon>Rhizobium</taxon>
    </lineage>
</organism>
<accession>A0AAF1KX12</accession>
<dbReference type="InterPro" id="IPR012924">
    <property type="entry name" value="TfuA_core"/>
</dbReference>
<feature type="domain" description="TfuA-like core" evidence="1">
    <location>
        <begin position="47"/>
        <end position="166"/>
    </location>
</feature>
<dbReference type="AlphaFoldDB" id="A0AAF1KX12"/>
<protein>
    <submittedName>
        <fullName evidence="2">TfuA-like protein</fullName>
    </submittedName>
</protein>
<dbReference type="Pfam" id="PF07812">
    <property type="entry name" value="TfuA"/>
    <property type="match status" value="1"/>
</dbReference>
<dbReference type="Proteomes" id="UP000249499">
    <property type="component" value="Plasmid unnamed1"/>
</dbReference>
<dbReference type="KEGG" id="rtu:PR017_25550"/>
<gene>
    <name evidence="2" type="ORF">PR017_25550</name>
</gene>
<reference evidence="3" key="2">
    <citation type="journal article" date="2023" name="MicrobiologyOpen">
        <title>Genomics of the tumorigenes clade of the family Rhizobiaceae and description of Rhizobium rhododendri sp. nov.</title>
        <authorList>
            <person name="Kuzmanovic N."/>
            <person name="diCenzo G.C."/>
            <person name="Bunk B."/>
            <person name="Sproeer C."/>
            <person name="Fruehling A."/>
            <person name="Neumann-Schaal M."/>
            <person name="Overmann J."/>
            <person name="Smalla K."/>
        </authorList>
    </citation>
    <scope>NUCLEOTIDE SEQUENCE [LARGE SCALE GENOMIC DNA]</scope>
    <source>
        <strain evidence="3">1078</strain>
        <plasmid evidence="3">unnamed1</plasmid>
    </source>
</reference>
<name>A0AAF1KX12_9HYPH</name>
<proteinExistence type="predicted"/>